<feature type="non-terminal residue" evidence="8">
    <location>
        <position position="1"/>
    </location>
</feature>
<keyword evidence="1" id="KW-0547">Nucleotide-binding</keyword>
<feature type="region of interest" description="Disordered" evidence="5">
    <location>
        <begin position="561"/>
        <end position="603"/>
    </location>
</feature>
<dbReference type="GO" id="GO:0003724">
    <property type="term" value="F:RNA helicase activity"/>
    <property type="evidence" value="ECO:0007669"/>
    <property type="project" value="TreeGrafter"/>
</dbReference>
<gene>
    <name evidence="8" type="ORF">OSB1V03_LOCUS12095</name>
</gene>
<evidence type="ECO:0000259" key="6">
    <source>
        <dbReference type="PROSITE" id="PS51192"/>
    </source>
</evidence>
<dbReference type="Pfam" id="PF00270">
    <property type="entry name" value="DEAD"/>
    <property type="match status" value="1"/>
</dbReference>
<dbReference type="InterPro" id="IPR050079">
    <property type="entry name" value="DEAD_box_RNA_helicase"/>
</dbReference>
<dbReference type="Proteomes" id="UP000759131">
    <property type="component" value="Unassembled WGS sequence"/>
</dbReference>
<reference evidence="8" key="1">
    <citation type="submission" date="2020-11" db="EMBL/GenBank/DDBJ databases">
        <authorList>
            <person name="Tran Van P."/>
        </authorList>
    </citation>
    <scope>NUCLEOTIDE SEQUENCE</scope>
</reference>
<feature type="region of interest" description="Disordered" evidence="5">
    <location>
        <begin position="147"/>
        <end position="188"/>
    </location>
</feature>
<evidence type="ECO:0000256" key="5">
    <source>
        <dbReference type="SAM" id="MobiDB-lite"/>
    </source>
</evidence>
<keyword evidence="2" id="KW-0378">Hydrolase</keyword>
<dbReference type="InterPro" id="IPR001650">
    <property type="entry name" value="Helicase_C-like"/>
</dbReference>
<dbReference type="GO" id="GO:0005829">
    <property type="term" value="C:cytosol"/>
    <property type="evidence" value="ECO:0007669"/>
    <property type="project" value="TreeGrafter"/>
</dbReference>
<feature type="region of interest" description="Disordered" evidence="5">
    <location>
        <begin position="40"/>
        <end position="59"/>
    </location>
</feature>
<dbReference type="OrthoDB" id="4310724at2759"/>
<dbReference type="SUPFAM" id="SSF52540">
    <property type="entry name" value="P-loop containing nucleoside triphosphate hydrolases"/>
    <property type="match status" value="2"/>
</dbReference>
<feature type="domain" description="Helicase ATP-binding" evidence="6">
    <location>
        <begin position="198"/>
        <end position="358"/>
    </location>
</feature>
<dbReference type="PANTHER" id="PTHR47959">
    <property type="entry name" value="ATP-DEPENDENT RNA HELICASE RHLE-RELATED"/>
    <property type="match status" value="1"/>
</dbReference>
<feature type="domain" description="Helicase C-terminal" evidence="7">
    <location>
        <begin position="341"/>
        <end position="486"/>
    </location>
</feature>
<dbReference type="SMART" id="SM00490">
    <property type="entry name" value="HELICc"/>
    <property type="match status" value="1"/>
</dbReference>
<dbReference type="EMBL" id="OC864417">
    <property type="protein sequence ID" value="CAD7631686.1"/>
    <property type="molecule type" value="Genomic_DNA"/>
</dbReference>
<organism evidence="8">
    <name type="scientific">Medioppia subpectinata</name>
    <dbReference type="NCBI Taxonomy" id="1979941"/>
    <lineage>
        <taxon>Eukaryota</taxon>
        <taxon>Metazoa</taxon>
        <taxon>Ecdysozoa</taxon>
        <taxon>Arthropoda</taxon>
        <taxon>Chelicerata</taxon>
        <taxon>Arachnida</taxon>
        <taxon>Acari</taxon>
        <taxon>Acariformes</taxon>
        <taxon>Sarcoptiformes</taxon>
        <taxon>Oribatida</taxon>
        <taxon>Brachypylina</taxon>
        <taxon>Oppioidea</taxon>
        <taxon>Oppiidae</taxon>
        <taxon>Medioppia</taxon>
    </lineage>
</organism>
<evidence type="ECO:0000256" key="3">
    <source>
        <dbReference type="ARBA" id="ARBA00022806"/>
    </source>
</evidence>
<dbReference type="InterPro" id="IPR014001">
    <property type="entry name" value="Helicase_ATP-bd"/>
</dbReference>
<sequence>MLNLNKSLKWKSIAIESNDGFTDKDFEGLVEIEELDDYDIQSHDHNNSRTTDPKLKTKSKKAKKCKVNKKEKQTNELTDDLEEETPERCESMDLWQNMCIPEPILRSLSDLRFSSPLKWKSIAIESNDGFTDKDFEGLVEIEELDDYDIQSHDHNNSQTTDPKLKTKSKKTKKRLGYNSSNSLNAKSSGTPIQSKAIKVAIEDRVDILGAAQTGSGKTLAFGIPLVTHIMNDKLDNDVSQLRALVLTPTRELAIQVKKHLEAITKYSGVSLGVLVGGMSVQKQERILKKVKPDILVATPGRLWELMGDQSNEHLTADTVSRMKYLVIDEADRMAEKGHFKDLVQLMDLLRAKRTQRQTKDCLRRVVNVLKLLEVKPLPLHSSMPQKRRLANLEKFEANSESVLIASDVAARGLDIPCVDHVVHYQIPRTAEIYVHRSGRTARAFNTGLSLMLCEPKEETNYYKEFAKTLHKGNRLQEFPIDKSLMKTLKQRIDLAQKCDQLDHKIRKERSRDDWFRVNAEKCEILSDNLAQKCDQLDHKIRKERSRDDWFRVNAEKCEILSDSESNDSDDGMDTNSKDIRPKRAIDLVGDKKQKSNKKLKTDK</sequence>
<keyword evidence="9" id="KW-1185">Reference proteome</keyword>
<dbReference type="GO" id="GO:0003676">
    <property type="term" value="F:nucleic acid binding"/>
    <property type="evidence" value="ECO:0007669"/>
    <property type="project" value="InterPro"/>
</dbReference>
<dbReference type="EMBL" id="CAJPIZ010009842">
    <property type="protein sequence ID" value="CAG2112116.1"/>
    <property type="molecule type" value="Genomic_DNA"/>
</dbReference>
<evidence type="ECO:0008006" key="10">
    <source>
        <dbReference type="Google" id="ProtNLM"/>
    </source>
</evidence>
<dbReference type="PROSITE" id="PS51192">
    <property type="entry name" value="HELICASE_ATP_BIND_1"/>
    <property type="match status" value="1"/>
</dbReference>
<dbReference type="InterPro" id="IPR011545">
    <property type="entry name" value="DEAD/DEAH_box_helicase_dom"/>
</dbReference>
<feature type="compositionally biased region" description="Basic and acidic residues" evidence="5">
    <location>
        <begin position="575"/>
        <end position="603"/>
    </location>
</feature>
<accession>A0A7R9Q421</accession>
<feature type="compositionally biased region" description="Basic and acidic residues" evidence="5">
    <location>
        <begin position="40"/>
        <end position="55"/>
    </location>
</feature>
<evidence type="ECO:0000256" key="4">
    <source>
        <dbReference type="ARBA" id="ARBA00022840"/>
    </source>
</evidence>
<feature type="compositionally biased region" description="Basic residues" evidence="5">
    <location>
        <begin position="165"/>
        <end position="175"/>
    </location>
</feature>
<feature type="region of interest" description="Disordered" evidence="5">
    <location>
        <begin position="66"/>
        <end position="85"/>
    </location>
</feature>
<dbReference type="AlphaFoldDB" id="A0A7R9Q421"/>
<dbReference type="CDD" id="cd18785">
    <property type="entry name" value="SF2_C"/>
    <property type="match status" value="1"/>
</dbReference>
<proteinExistence type="predicted"/>
<dbReference type="PANTHER" id="PTHR47959:SF1">
    <property type="entry name" value="ATP-DEPENDENT RNA HELICASE DBPA"/>
    <property type="match status" value="1"/>
</dbReference>
<dbReference type="GO" id="GO:0005524">
    <property type="term" value="F:ATP binding"/>
    <property type="evidence" value="ECO:0007669"/>
    <property type="project" value="UniProtKB-KW"/>
</dbReference>
<protein>
    <recommendedName>
        <fullName evidence="10">RNA helicase</fullName>
    </recommendedName>
</protein>
<name>A0A7R9Q421_9ACAR</name>
<keyword evidence="3" id="KW-0347">Helicase</keyword>
<dbReference type="Pfam" id="PF00271">
    <property type="entry name" value="Helicase_C"/>
    <property type="match status" value="1"/>
</dbReference>
<evidence type="ECO:0000313" key="8">
    <source>
        <dbReference type="EMBL" id="CAD7631686.1"/>
    </source>
</evidence>
<evidence type="ECO:0000259" key="7">
    <source>
        <dbReference type="PROSITE" id="PS51194"/>
    </source>
</evidence>
<keyword evidence="4" id="KW-0067">ATP-binding</keyword>
<dbReference type="SMART" id="SM00487">
    <property type="entry name" value="DEXDc"/>
    <property type="match status" value="1"/>
</dbReference>
<dbReference type="PROSITE" id="PS51194">
    <property type="entry name" value="HELICASE_CTER"/>
    <property type="match status" value="1"/>
</dbReference>
<evidence type="ECO:0000313" key="9">
    <source>
        <dbReference type="Proteomes" id="UP000759131"/>
    </source>
</evidence>
<dbReference type="InterPro" id="IPR027417">
    <property type="entry name" value="P-loop_NTPase"/>
</dbReference>
<dbReference type="GO" id="GO:0016787">
    <property type="term" value="F:hydrolase activity"/>
    <property type="evidence" value="ECO:0007669"/>
    <property type="project" value="UniProtKB-KW"/>
</dbReference>
<feature type="compositionally biased region" description="Polar residues" evidence="5">
    <location>
        <begin position="177"/>
        <end position="188"/>
    </location>
</feature>
<evidence type="ECO:0000256" key="2">
    <source>
        <dbReference type="ARBA" id="ARBA00022801"/>
    </source>
</evidence>
<dbReference type="Gene3D" id="3.40.50.300">
    <property type="entry name" value="P-loop containing nucleotide triphosphate hydrolases"/>
    <property type="match status" value="2"/>
</dbReference>
<evidence type="ECO:0000256" key="1">
    <source>
        <dbReference type="ARBA" id="ARBA00022741"/>
    </source>
</evidence>